<evidence type="ECO:0000313" key="1">
    <source>
        <dbReference type="EMBL" id="SEO55877.1"/>
    </source>
</evidence>
<reference evidence="2" key="1">
    <citation type="submission" date="2016-10" db="EMBL/GenBank/DDBJ databases">
        <authorList>
            <person name="Varghese N."/>
            <person name="Submissions S."/>
        </authorList>
    </citation>
    <scope>NUCLEOTIDE SEQUENCE [LARGE SCALE GENOMIC DNA]</scope>
    <source>
        <strain evidence="2">DSM 123</strain>
    </source>
</reference>
<accession>A0A1H8QPH6</accession>
<dbReference type="EMBL" id="FODT01000003">
    <property type="protein sequence ID" value="SEO55877.1"/>
    <property type="molecule type" value="Genomic_DNA"/>
</dbReference>
<keyword evidence="2" id="KW-1185">Reference proteome</keyword>
<name>A0A1H8QPH6_9BRAD</name>
<gene>
    <name evidence="1" type="ORF">SAMN05444123_103295</name>
</gene>
<dbReference type="AlphaFoldDB" id="A0A1H8QPH6"/>
<proteinExistence type="predicted"/>
<protein>
    <submittedName>
        <fullName evidence="1">Uncharacterized protein</fullName>
    </submittedName>
</protein>
<sequence length="81" mass="8631">MRSVVYRICSEPQPNSLSRLRGRAGVGALATSSVLAAEDHPPLEGEGEEGAGAMAFETLDAIALPVWVRDARGVTVRERLL</sequence>
<organism evidence="1 2">
    <name type="scientific">Rhodopseudomonas pseudopalustris</name>
    <dbReference type="NCBI Taxonomy" id="1513892"/>
    <lineage>
        <taxon>Bacteria</taxon>
        <taxon>Pseudomonadati</taxon>
        <taxon>Pseudomonadota</taxon>
        <taxon>Alphaproteobacteria</taxon>
        <taxon>Hyphomicrobiales</taxon>
        <taxon>Nitrobacteraceae</taxon>
        <taxon>Rhodopseudomonas</taxon>
    </lineage>
</organism>
<dbReference type="Proteomes" id="UP000199615">
    <property type="component" value="Unassembled WGS sequence"/>
</dbReference>
<evidence type="ECO:0000313" key="2">
    <source>
        <dbReference type="Proteomes" id="UP000199615"/>
    </source>
</evidence>